<feature type="binding site" evidence="8">
    <location>
        <position position="137"/>
    </location>
    <ligand>
        <name>L-tryptophan</name>
        <dbReference type="ChEBI" id="CHEBI:57912"/>
    </ligand>
</feature>
<dbReference type="EMBL" id="LGGX01000003">
    <property type="protein sequence ID" value="KUK87590.1"/>
    <property type="molecule type" value="Genomic_DNA"/>
</dbReference>
<evidence type="ECO:0000256" key="9">
    <source>
        <dbReference type="RuleBase" id="RU363036"/>
    </source>
</evidence>
<dbReference type="AlphaFoldDB" id="A0A101I2T9"/>
<comment type="caution">
    <text evidence="10">The sequence shown here is derived from an EMBL/GenBank/DDBJ whole genome shotgun (WGS) entry which is preliminary data.</text>
</comment>
<dbReference type="GO" id="GO:0005829">
    <property type="term" value="C:cytosol"/>
    <property type="evidence" value="ECO:0007669"/>
    <property type="project" value="TreeGrafter"/>
</dbReference>
<comment type="catalytic activity">
    <reaction evidence="7 8">
        <text>tRNA(Trp) + L-tryptophan + ATP = L-tryptophyl-tRNA(Trp) + AMP + diphosphate + H(+)</text>
        <dbReference type="Rhea" id="RHEA:24080"/>
        <dbReference type="Rhea" id="RHEA-COMP:9671"/>
        <dbReference type="Rhea" id="RHEA-COMP:9705"/>
        <dbReference type="ChEBI" id="CHEBI:15378"/>
        <dbReference type="ChEBI" id="CHEBI:30616"/>
        <dbReference type="ChEBI" id="CHEBI:33019"/>
        <dbReference type="ChEBI" id="CHEBI:57912"/>
        <dbReference type="ChEBI" id="CHEBI:78442"/>
        <dbReference type="ChEBI" id="CHEBI:78535"/>
        <dbReference type="ChEBI" id="CHEBI:456215"/>
        <dbReference type="EC" id="6.1.1.2"/>
    </reaction>
</comment>
<feature type="binding site" evidence="8">
    <location>
        <begin position="194"/>
        <end position="198"/>
    </location>
    <ligand>
        <name>ATP</name>
        <dbReference type="ChEBI" id="CHEBI:30616"/>
    </ligand>
</feature>
<dbReference type="Gene3D" id="1.10.240.10">
    <property type="entry name" value="Tyrosyl-Transfer RNA Synthetase"/>
    <property type="match status" value="1"/>
</dbReference>
<feature type="binding site" evidence="8">
    <location>
        <begin position="18"/>
        <end position="19"/>
    </location>
    <ligand>
        <name>ATP</name>
        <dbReference type="ChEBI" id="CHEBI:30616"/>
    </ligand>
</feature>
<dbReference type="SUPFAM" id="SSF52374">
    <property type="entry name" value="Nucleotidylyl transferase"/>
    <property type="match status" value="1"/>
</dbReference>
<dbReference type="NCBIfam" id="TIGR00233">
    <property type="entry name" value="trpS"/>
    <property type="match status" value="1"/>
</dbReference>
<keyword evidence="6 8" id="KW-0030">Aminoacyl-tRNA synthetase</keyword>
<sequence>MKGIILSGFRPTGKVHIGNLKGALENWVKLQDEYACYFEIADWHLLTTSYDDVASIQENIFQMVVDWLAAGIDPKRSIIFLQSSVKEHAELYLLFSMITPLSWLYRNPTLKEQIRDLEMTSDNNYGLLGYPVLQAADILCYKATAVPVGEDQLPHLELTREIARRFNNLYEEIFPEPKSLITQFPRVLGIDGKKMSKSLNNAIYIADSEEEIRRKVKLSITDTAKIRKNDPGHPDICNIFSYHKIFNREQTDEIKDSCQKGELGCVECKNRCADKIIEYLKPLQEKRKNFEKDPDVIYDIVEDGNKKARIIAQKTLDEVNESMNLKINRRFYDKTSL</sequence>
<dbReference type="InterPro" id="IPR001412">
    <property type="entry name" value="aa-tRNA-synth_I_CS"/>
</dbReference>
<dbReference type="PRINTS" id="PR01039">
    <property type="entry name" value="TRNASYNTHTRP"/>
</dbReference>
<dbReference type="EC" id="6.1.1.2" evidence="8"/>
<evidence type="ECO:0000256" key="7">
    <source>
        <dbReference type="ARBA" id="ARBA00049929"/>
    </source>
</evidence>
<comment type="subunit">
    <text evidence="8">Homodimer.</text>
</comment>
<dbReference type="GO" id="GO:0005524">
    <property type="term" value="F:ATP binding"/>
    <property type="evidence" value="ECO:0007669"/>
    <property type="project" value="UniProtKB-UniRule"/>
</dbReference>
<evidence type="ECO:0000313" key="10">
    <source>
        <dbReference type="EMBL" id="KUK87590.1"/>
    </source>
</evidence>
<dbReference type="InterPro" id="IPR002306">
    <property type="entry name" value="Trp-tRNA-ligase"/>
</dbReference>
<dbReference type="PROSITE" id="PS00178">
    <property type="entry name" value="AA_TRNA_LIGASE_I"/>
    <property type="match status" value="1"/>
</dbReference>
<protein>
    <recommendedName>
        <fullName evidence="8">Tryptophan--tRNA ligase</fullName>
        <ecNumber evidence="8">6.1.1.2</ecNumber>
    </recommendedName>
    <alternativeName>
        <fullName evidence="8">Tryptophanyl-tRNA synthetase</fullName>
        <shortName evidence="8">TrpRS</shortName>
    </alternativeName>
</protein>
<dbReference type="HAMAP" id="MF_00140_B">
    <property type="entry name" value="Trp_tRNA_synth_B"/>
    <property type="match status" value="1"/>
</dbReference>
<evidence type="ECO:0000256" key="8">
    <source>
        <dbReference type="HAMAP-Rule" id="MF_00140"/>
    </source>
</evidence>
<dbReference type="FunFam" id="1.10.240.10:FF:000005">
    <property type="entry name" value="Tryptophan--tRNA ligase"/>
    <property type="match status" value="1"/>
</dbReference>
<feature type="binding site" evidence="8">
    <location>
        <begin position="10"/>
        <end position="12"/>
    </location>
    <ligand>
        <name>ATP</name>
        <dbReference type="ChEBI" id="CHEBI:30616"/>
    </ligand>
</feature>
<keyword evidence="4 8" id="KW-0067">ATP-binding</keyword>
<dbReference type="InterPro" id="IPR002305">
    <property type="entry name" value="aa-tRNA-synth_Ic"/>
</dbReference>
<dbReference type="Proteomes" id="UP000053467">
    <property type="component" value="Unassembled WGS sequence"/>
</dbReference>
<evidence type="ECO:0000313" key="11">
    <source>
        <dbReference type="Proteomes" id="UP000053467"/>
    </source>
</evidence>
<comment type="similarity">
    <text evidence="1 8 9">Belongs to the class-I aminoacyl-tRNA synthetase family.</text>
</comment>
<keyword evidence="2 8" id="KW-0436">Ligase</keyword>
<proteinExistence type="inferred from homology"/>
<keyword evidence="8" id="KW-0963">Cytoplasm</keyword>
<accession>A0A101I2T9</accession>
<comment type="function">
    <text evidence="8">Catalyzes the attachment of tryptophan to tRNA(Trp).</text>
</comment>
<reference evidence="11" key="1">
    <citation type="journal article" date="2015" name="MBio">
        <title>Genome-Resolved Metagenomic Analysis Reveals Roles for Candidate Phyla and Other Microbial Community Members in Biogeochemical Transformations in Oil Reservoirs.</title>
        <authorList>
            <person name="Hu P."/>
            <person name="Tom L."/>
            <person name="Singh A."/>
            <person name="Thomas B.C."/>
            <person name="Baker B.J."/>
            <person name="Piceno Y.M."/>
            <person name="Andersen G.L."/>
            <person name="Banfield J.F."/>
        </authorList>
    </citation>
    <scope>NUCLEOTIDE SEQUENCE [LARGE SCALE GENOMIC DNA]</scope>
</reference>
<keyword evidence="3 8" id="KW-0547">Nucleotide-binding</keyword>
<dbReference type="InterPro" id="IPR050203">
    <property type="entry name" value="Trp-tRNA_synthetase"/>
</dbReference>
<dbReference type="PATRIC" id="fig|1635277.3.peg.1169"/>
<dbReference type="PANTHER" id="PTHR43766">
    <property type="entry name" value="TRYPTOPHAN--TRNA LIGASE, MITOCHONDRIAL"/>
    <property type="match status" value="1"/>
</dbReference>
<evidence type="ECO:0000256" key="2">
    <source>
        <dbReference type="ARBA" id="ARBA00022598"/>
    </source>
</evidence>
<dbReference type="Gene3D" id="3.40.50.620">
    <property type="entry name" value="HUPs"/>
    <property type="match status" value="1"/>
</dbReference>
<keyword evidence="5 8" id="KW-0648">Protein biosynthesis</keyword>
<dbReference type="GO" id="GO:0004830">
    <property type="term" value="F:tryptophan-tRNA ligase activity"/>
    <property type="evidence" value="ECO:0007669"/>
    <property type="project" value="UniProtKB-UniRule"/>
</dbReference>
<evidence type="ECO:0000256" key="4">
    <source>
        <dbReference type="ARBA" id="ARBA00022840"/>
    </source>
</evidence>
<evidence type="ECO:0000256" key="3">
    <source>
        <dbReference type="ARBA" id="ARBA00022741"/>
    </source>
</evidence>
<evidence type="ECO:0000256" key="5">
    <source>
        <dbReference type="ARBA" id="ARBA00022917"/>
    </source>
</evidence>
<dbReference type="InterPro" id="IPR024109">
    <property type="entry name" value="Trp-tRNA-ligase_bac-type"/>
</dbReference>
<dbReference type="InterPro" id="IPR014729">
    <property type="entry name" value="Rossmann-like_a/b/a_fold"/>
</dbReference>
<dbReference type="GO" id="GO:0006436">
    <property type="term" value="P:tryptophanyl-tRNA aminoacylation"/>
    <property type="evidence" value="ECO:0007669"/>
    <property type="project" value="UniProtKB-UniRule"/>
</dbReference>
<evidence type="ECO:0000256" key="6">
    <source>
        <dbReference type="ARBA" id="ARBA00023146"/>
    </source>
</evidence>
<dbReference type="PANTHER" id="PTHR43766:SF1">
    <property type="entry name" value="TRYPTOPHAN--TRNA LIGASE, MITOCHONDRIAL"/>
    <property type="match status" value="1"/>
</dbReference>
<name>A0A101I2T9_UNCT6</name>
<feature type="short sequence motif" description="'HIGH' region" evidence="8">
    <location>
        <begin position="11"/>
        <end position="19"/>
    </location>
</feature>
<evidence type="ECO:0000256" key="1">
    <source>
        <dbReference type="ARBA" id="ARBA00005594"/>
    </source>
</evidence>
<dbReference type="CDD" id="cd00806">
    <property type="entry name" value="TrpRS_core"/>
    <property type="match status" value="1"/>
</dbReference>
<feature type="short sequence motif" description="'KMSKS' region" evidence="8">
    <location>
        <begin position="194"/>
        <end position="198"/>
    </location>
</feature>
<comment type="subcellular location">
    <subcellularLocation>
        <location evidence="8">Cytoplasm</location>
    </subcellularLocation>
</comment>
<organism evidence="10 11">
    <name type="scientific">candidate division TA06 bacterium 34_109</name>
    <dbReference type="NCBI Taxonomy" id="1635277"/>
    <lineage>
        <taxon>Bacteria</taxon>
        <taxon>Bacteria division TA06</taxon>
    </lineage>
</organism>
<gene>
    <name evidence="8" type="primary">trpS</name>
    <name evidence="10" type="ORF">XE03_0481</name>
</gene>
<dbReference type="Pfam" id="PF00579">
    <property type="entry name" value="tRNA-synt_1b"/>
    <property type="match status" value="1"/>
</dbReference>
<feature type="binding site" evidence="8">
    <location>
        <begin position="149"/>
        <end position="151"/>
    </location>
    <ligand>
        <name>ATP</name>
        <dbReference type="ChEBI" id="CHEBI:30616"/>
    </ligand>
</feature>
<feature type="binding site" evidence="8">
    <location>
        <position position="187"/>
    </location>
    <ligand>
        <name>ATP</name>
        <dbReference type="ChEBI" id="CHEBI:30616"/>
    </ligand>
</feature>